<feature type="signal peptide" evidence="2">
    <location>
        <begin position="1"/>
        <end position="34"/>
    </location>
</feature>
<keyword evidence="1" id="KW-0472">Membrane</keyword>
<dbReference type="Proteomes" id="UP000198680">
    <property type="component" value="Unassembled WGS sequence"/>
</dbReference>
<reference evidence="4" key="1">
    <citation type="submission" date="2016-10" db="EMBL/GenBank/DDBJ databases">
        <authorList>
            <person name="Varghese N."/>
            <person name="Submissions S."/>
        </authorList>
    </citation>
    <scope>NUCLEOTIDE SEQUENCE [LARGE SCALE GENOMIC DNA]</scope>
    <source>
        <strain evidence="4">DSM 45419</strain>
    </source>
</reference>
<keyword evidence="2" id="KW-0732">Signal</keyword>
<dbReference type="AlphaFoldDB" id="A0A1G9LHN6"/>
<protein>
    <recommendedName>
        <fullName evidence="5">Metallo-peptidase family M12B Reprolysin-like</fullName>
    </recommendedName>
</protein>
<name>A0A1G9LHN6_9ACTN</name>
<dbReference type="InterPro" id="IPR024079">
    <property type="entry name" value="MetalloPept_cat_dom_sf"/>
</dbReference>
<feature type="chain" id="PRO_5011741795" description="Metallo-peptidase family M12B Reprolysin-like" evidence="2">
    <location>
        <begin position="35"/>
        <end position="580"/>
    </location>
</feature>
<evidence type="ECO:0000313" key="4">
    <source>
        <dbReference type="Proteomes" id="UP000198680"/>
    </source>
</evidence>
<feature type="transmembrane region" description="Helical" evidence="1">
    <location>
        <begin position="550"/>
        <end position="570"/>
    </location>
</feature>
<keyword evidence="4" id="KW-1185">Reference proteome</keyword>
<dbReference type="SUPFAM" id="SSF55486">
    <property type="entry name" value="Metalloproteases ('zincins'), catalytic domain"/>
    <property type="match status" value="1"/>
</dbReference>
<dbReference type="STRING" id="1137991.SAMN05660642_00431"/>
<keyword evidence="1" id="KW-1133">Transmembrane helix</keyword>
<accession>A0A1G9LHN6</accession>
<sequence>MRLHRNPPAPRRPLRALAGAVTALALSLTLPATAARAEEAAGPSTVVGEIVQAWPEAGPAGSAAEAEHAEAPLTWVESPTGEAVRVPTEAVAGLAVGSTVEVTVGAHVPDAAGQEGFEPARDVLGAQLLQEAPEARAARVAGLTNQVTVAMVVPAGGRRDGATLAQLVAAVEGPVAEFWSGETDGTVRLGVTAAHDWLQTTAGCADPTALWNEVADRTGFVPGPGRHLVVYVSSQPRDLPGCSYALGQVGAGVGAGGRVYVRDVLPSVITHELGHNFGLGHSSGHQCDAAMETGACRTAPYRDYYDVMGASWREVGSLNAPQAAQLGVLPPSAQLPVEAAGPATTVTLAPLGSRAGTRAVRLTDATGSTYWLELRAAVGRDAWLGATGNRFGLDSGVLLHRTGRMPDTALLLDGSPSPAAGWDDDLRAALPVGVPVPVAGGAFTVTVDAVTATGATVTVVPAAGAAVPVTPLPETDAAPQVLAATPVASAPDPVAAAPATPAAPAGVAAPAPVVAAAPAAQEVPAAPVVTGMQLVEPVPAAVRTASRAGWAAPAAGAAGLTALVLAGWGVTRKRGVRAGD</sequence>
<dbReference type="Gene3D" id="3.40.390.10">
    <property type="entry name" value="Collagenase (Catalytic Domain)"/>
    <property type="match status" value="1"/>
</dbReference>
<evidence type="ECO:0000256" key="1">
    <source>
        <dbReference type="SAM" id="Phobius"/>
    </source>
</evidence>
<evidence type="ECO:0000256" key="2">
    <source>
        <dbReference type="SAM" id="SignalP"/>
    </source>
</evidence>
<proteinExistence type="predicted"/>
<evidence type="ECO:0000313" key="3">
    <source>
        <dbReference type="EMBL" id="SDL61424.1"/>
    </source>
</evidence>
<dbReference type="EMBL" id="FNHE01000001">
    <property type="protein sequence ID" value="SDL61424.1"/>
    <property type="molecule type" value="Genomic_DNA"/>
</dbReference>
<dbReference type="RefSeq" id="WP_175479366.1">
    <property type="nucleotide sequence ID" value="NZ_FNHE01000001.1"/>
</dbReference>
<gene>
    <name evidence="3" type="ORF">SAMN05660642_00431</name>
</gene>
<keyword evidence="1" id="KW-0812">Transmembrane</keyword>
<evidence type="ECO:0008006" key="5">
    <source>
        <dbReference type="Google" id="ProtNLM"/>
    </source>
</evidence>
<organism evidence="3 4">
    <name type="scientific">Geodermatophilus siccatus</name>
    <dbReference type="NCBI Taxonomy" id="1137991"/>
    <lineage>
        <taxon>Bacteria</taxon>
        <taxon>Bacillati</taxon>
        <taxon>Actinomycetota</taxon>
        <taxon>Actinomycetes</taxon>
        <taxon>Geodermatophilales</taxon>
        <taxon>Geodermatophilaceae</taxon>
        <taxon>Geodermatophilus</taxon>
    </lineage>
</organism>
<dbReference type="GO" id="GO:0008237">
    <property type="term" value="F:metallopeptidase activity"/>
    <property type="evidence" value="ECO:0007669"/>
    <property type="project" value="InterPro"/>
</dbReference>